<feature type="region of interest" description="Disordered" evidence="1">
    <location>
        <begin position="1"/>
        <end position="26"/>
    </location>
</feature>
<accession>A0A232F1S4</accession>
<dbReference type="AlphaFoldDB" id="A0A232F1S4"/>
<feature type="compositionally biased region" description="Basic and acidic residues" evidence="1">
    <location>
        <begin position="58"/>
        <end position="76"/>
    </location>
</feature>
<dbReference type="Proteomes" id="UP000215335">
    <property type="component" value="Unassembled WGS sequence"/>
</dbReference>
<evidence type="ECO:0000313" key="3">
    <source>
        <dbReference type="Proteomes" id="UP000215335"/>
    </source>
</evidence>
<evidence type="ECO:0000313" key="2">
    <source>
        <dbReference type="EMBL" id="OXU24756.1"/>
    </source>
</evidence>
<comment type="caution">
    <text evidence="2">The sequence shown here is derived from an EMBL/GenBank/DDBJ whole genome shotgun (WGS) entry which is preliminary data.</text>
</comment>
<sequence length="98" mass="11312">MKLGELNLGKRKPYAVNEGDGKDDPKKYYLKEEKKGVQDEMLAKKEKRVKKMKREQKRRALENAEKKRGETQKTVEEAMNSNGTKGLVLNTQADEDNE</sequence>
<feature type="region of interest" description="Disordered" evidence="1">
    <location>
        <begin position="46"/>
        <end position="98"/>
    </location>
</feature>
<reference evidence="2 3" key="1">
    <citation type="journal article" date="2017" name="Curr. Biol.">
        <title>The Evolution of Venom by Co-option of Single-Copy Genes.</title>
        <authorList>
            <person name="Martinson E.O."/>
            <person name="Mrinalini"/>
            <person name="Kelkar Y.D."/>
            <person name="Chang C.H."/>
            <person name="Werren J.H."/>
        </authorList>
    </citation>
    <scope>NUCLEOTIDE SEQUENCE [LARGE SCALE GENOMIC DNA]</scope>
    <source>
        <strain evidence="2 3">Alberta</strain>
        <tissue evidence="2">Whole body</tissue>
    </source>
</reference>
<evidence type="ECO:0000256" key="1">
    <source>
        <dbReference type="SAM" id="MobiDB-lite"/>
    </source>
</evidence>
<name>A0A232F1S4_9HYME</name>
<proteinExistence type="predicted"/>
<organism evidence="2 3">
    <name type="scientific">Trichomalopsis sarcophagae</name>
    <dbReference type="NCBI Taxonomy" id="543379"/>
    <lineage>
        <taxon>Eukaryota</taxon>
        <taxon>Metazoa</taxon>
        <taxon>Ecdysozoa</taxon>
        <taxon>Arthropoda</taxon>
        <taxon>Hexapoda</taxon>
        <taxon>Insecta</taxon>
        <taxon>Pterygota</taxon>
        <taxon>Neoptera</taxon>
        <taxon>Endopterygota</taxon>
        <taxon>Hymenoptera</taxon>
        <taxon>Apocrita</taxon>
        <taxon>Proctotrupomorpha</taxon>
        <taxon>Chalcidoidea</taxon>
        <taxon>Pteromalidae</taxon>
        <taxon>Pteromalinae</taxon>
        <taxon>Trichomalopsis</taxon>
    </lineage>
</organism>
<protein>
    <submittedName>
        <fullName evidence="2">Uncharacterized protein</fullName>
    </submittedName>
</protein>
<keyword evidence="3" id="KW-1185">Reference proteome</keyword>
<dbReference type="EMBL" id="NNAY01001203">
    <property type="protein sequence ID" value="OXU24756.1"/>
    <property type="molecule type" value="Genomic_DNA"/>
</dbReference>
<feature type="compositionally biased region" description="Polar residues" evidence="1">
    <location>
        <begin position="79"/>
        <end position="92"/>
    </location>
</feature>
<gene>
    <name evidence="2" type="ORF">TSAR_011115</name>
</gene>
<feature type="compositionally biased region" description="Basic residues" evidence="1">
    <location>
        <begin position="46"/>
        <end position="57"/>
    </location>
</feature>